<evidence type="ECO:0000256" key="6">
    <source>
        <dbReference type="SAM" id="MobiDB-lite"/>
    </source>
</evidence>
<dbReference type="Pfam" id="PF13920">
    <property type="entry name" value="zf-C3HC4_3"/>
    <property type="match status" value="1"/>
</dbReference>
<evidence type="ECO:0000256" key="3">
    <source>
        <dbReference type="ARBA" id="ARBA00022833"/>
    </source>
</evidence>
<dbReference type="EMBL" id="LGTL01000011">
    <property type="protein sequence ID" value="KPA79209.1"/>
    <property type="molecule type" value="Genomic_DNA"/>
</dbReference>
<dbReference type="Pfam" id="PF13499">
    <property type="entry name" value="EF-hand_7"/>
    <property type="match status" value="2"/>
</dbReference>
<dbReference type="Proteomes" id="UP000037923">
    <property type="component" value="Unassembled WGS sequence"/>
</dbReference>
<feature type="domain" description="RING-type" evidence="7">
    <location>
        <begin position="16"/>
        <end position="51"/>
    </location>
</feature>
<dbReference type="PROSITE" id="PS50089">
    <property type="entry name" value="ZF_RING_2"/>
    <property type="match status" value="1"/>
</dbReference>
<evidence type="ECO:0000256" key="5">
    <source>
        <dbReference type="PROSITE-ProRule" id="PRU00175"/>
    </source>
</evidence>
<dbReference type="GO" id="GO:0005509">
    <property type="term" value="F:calcium ion binding"/>
    <property type="evidence" value="ECO:0007669"/>
    <property type="project" value="InterPro"/>
</dbReference>
<dbReference type="Gene3D" id="1.10.238.10">
    <property type="entry name" value="EF-hand"/>
    <property type="match status" value="2"/>
</dbReference>
<dbReference type="InterPro" id="IPR011992">
    <property type="entry name" value="EF-hand-dom_pair"/>
</dbReference>
<dbReference type="PROSITE" id="PS00018">
    <property type="entry name" value="EF_HAND_1"/>
    <property type="match status" value="4"/>
</dbReference>
<feature type="compositionally biased region" description="Polar residues" evidence="6">
    <location>
        <begin position="152"/>
        <end position="167"/>
    </location>
</feature>
<dbReference type="VEuPathDB" id="TriTrypDB:LpyrH10_11_1610"/>
<dbReference type="PROSITE" id="PS50222">
    <property type="entry name" value="EF_HAND_2"/>
    <property type="match status" value="3"/>
</dbReference>
<keyword evidence="1" id="KW-0479">Metal-binding</keyword>
<organism evidence="9 10">
    <name type="scientific">Leptomonas pyrrhocoris</name>
    <name type="common">Firebug parasite</name>
    <dbReference type="NCBI Taxonomy" id="157538"/>
    <lineage>
        <taxon>Eukaryota</taxon>
        <taxon>Discoba</taxon>
        <taxon>Euglenozoa</taxon>
        <taxon>Kinetoplastea</taxon>
        <taxon>Metakinetoplastina</taxon>
        <taxon>Trypanosomatida</taxon>
        <taxon>Trypanosomatidae</taxon>
        <taxon>Leishmaniinae</taxon>
        <taxon>Leptomonas</taxon>
    </lineage>
</organism>
<feature type="region of interest" description="Disordered" evidence="6">
    <location>
        <begin position="89"/>
        <end position="234"/>
    </location>
</feature>
<dbReference type="CDD" id="cd16544">
    <property type="entry name" value="RING-HC_RNF138"/>
    <property type="match status" value="1"/>
</dbReference>
<sequence length="408" mass="45769">MANLCVGQDFSEELTCAVCLDSWKEPIELSPCGHIFCRECAVGLKECPVCRKKIESSNQPNRTLVNMALQIPVKCMRCGWQGTREQGMRHECGSGSAQPTRLSSIRPPQPAQEPPQHPSATSTSSPYAPYTYQSNQQNSSGGYSAYPPDPPNASNNLWQSGAPTQSRPQQNNYQGGYQGGYSPSYPGAAPSLSNNYSSSYSPNPANSGGYQGYPGYPGYPGYLPQPPQPPQTRRRMRKYEVIEPTGNYPWTLYGLGQNEYDQIVSLFVFFDDDDSGSLDRNEVARLARWLNFANTPQDVQRIFDDMDADHSGSLSLGEFLSWLRYNKPNPQALYGLTQSQYNTIMMQFHTYDTNQDGCLEMNEFTRLVLNLRDVRDEATARRLFQMIDLDRDGEINLHEFLTFRAGKG</sequence>
<dbReference type="InterPro" id="IPR052591">
    <property type="entry name" value="CML21-like"/>
</dbReference>
<keyword evidence="3" id="KW-0862">Zinc</keyword>
<feature type="domain" description="EF-hand" evidence="8">
    <location>
        <begin position="294"/>
        <end position="329"/>
    </location>
</feature>
<dbReference type="PANTHER" id="PTHR23064">
    <property type="entry name" value="TROPONIN"/>
    <property type="match status" value="1"/>
</dbReference>
<keyword evidence="4" id="KW-0106">Calcium</keyword>
<name>A0A0M9FZN4_LEPPY</name>
<dbReference type="RefSeq" id="XP_015657648.1">
    <property type="nucleotide sequence ID" value="XM_015803823.1"/>
</dbReference>
<dbReference type="SMART" id="SM00054">
    <property type="entry name" value="EFh"/>
    <property type="match status" value="4"/>
</dbReference>
<dbReference type="SUPFAM" id="SSF47473">
    <property type="entry name" value="EF-hand"/>
    <property type="match status" value="1"/>
</dbReference>
<keyword evidence="10" id="KW-1185">Reference proteome</keyword>
<reference evidence="9 10" key="1">
    <citation type="submission" date="2015-07" db="EMBL/GenBank/DDBJ databases">
        <title>High-quality genome of monoxenous trypanosomatid Leptomonas pyrrhocoris.</title>
        <authorList>
            <person name="Flegontov P."/>
            <person name="Butenko A."/>
            <person name="Firsov S."/>
            <person name="Vlcek C."/>
            <person name="Logacheva M.D."/>
            <person name="Field M."/>
            <person name="Filatov D."/>
            <person name="Flegontova O."/>
            <person name="Gerasimov E."/>
            <person name="Jackson A.P."/>
            <person name="Kelly S."/>
            <person name="Opperdoes F."/>
            <person name="O'Reilly A."/>
            <person name="Votypka J."/>
            <person name="Yurchenko V."/>
            <person name="Lukes J."/>
        </authorList>
    </citation>
    <scope>NUCLEOTIDE SEQUENCE [LARGE SCALE GENOMIC DNA]</scope>
    <source>
        <strain evidence="9">H10</strain>
    </source>
</reference>
<evidence type="ECO:0000259" key="8">
    <source>
        <dbReference type="PROSITE" id="PS50222"/>
    </source>
</evidence>
<dbReference type="OMA" id="PWITKSQ"/>
<accession>A0A0M9FZN4</accession>
<dbReference type="InterPro" id="IPR017907">
    <property type="entry name" value="Znf_RING_CS"/>
</dbReference>
<evidence type="ECO:0000313" key="9">
    <source>
        <dbReference type="EMBL" id="KPA79209.1"/>
    </source>
</evidence>
<dbReference type="AlphaFoldDB" id="A0A0M9FZN4"/>
<feature type="compositionally biased region" description="Pro residues" evidence="6">
    <location>
        <begin position="107"/>
        <end position="117"/>
    </location>
</feature>
<dbReference type="InterPro" id="IPR018247">
    <property type="entry name" value="EF_Hand_1_Ca_BS"/>
</dbReference>
<dbReference type="SMART" id="SM00184">
    <property type="entry name" value="RING"/>
    <property type="match status" value="1"/>
</dbReference>
<evidence type="ECO:0000256" key="1">
    <source>
        <dbReference type="ARBA" id="ARBA00022723"/>
    </source>
</evidence>
<evidence type="ECO:0000256" key="2">
    <source>
        <dbReference type="ARBA" id="ARBA00022771"/>
    </source>
</evidence>
<dbReference type="InterPro" id="IPR002048">
    <property type="entry name" value="EF_hand_dom"/>
</dbReference>
<dbReference type="GeneID" id="26905986"/>
<dbReference type="PROSITE" id="PS00518">
    <property type="entry name" value="ZF_RING_1"/>
    <property type="match status" value="1"/>
</dbReference>
<dbReference type="OrthoDB" id="26525at2759"/>
<protein>
    <submittedName>
        <fullName evidence="9">Uncharacterized protein</fullName>
    </submittedName>
</protein>
<feature type="compositionally biased region" description="Low complexity" evidence="6">
    <location>
        <begin position="168"/>
        <end position="222"/>
    </location>
</feature>
<proteinExistence type="predicted"/>
<dbReference type="InterPro" id="IPR001841">
    <property type="entry name" value="Znf_RING"/>
</dbReference>
<feature type="domain" description="EF-hand" evidence="8">
    <location>
        <begin position="375"/>
        <end position="408"/>
    </location>
</feature>
<dbReference type="SUPFAM" id="SSF57850">
    <property type="entry name" value="RING/U-box"/>
    <property type="match status" value="1"/>
</dbReference>
<dbReference type="Gene3D" id="3.30.40.10">
    <property type="entry name" value="Zinc/RING finger domain, C3HC4 (zinc finger)"/>
    <property type="match status" value="1"/>
</dbReference>
<keyword evidence="2 5" id="KW-0863">Zinc-finger</keyword>
<evidence type="ECO:0000256" key="4">
    <source>
        <dbReference type="ARBA" id="ARBA00022837"/>
    </source>
</evidence>
<dbReference type="GO" id="GO:0008270">
    <property type="term" value="F:zinc ion binding"/>
    <property type="evidence" value="ECO:0007669"/>
    <property type="project" value="UniProtKB-KW"/>
</dbReference>
<comment type="caution">
    <text evidence="9">The sequence shown here is derived from an EMBL/GenBank/DDBJ whole genome shotgun (WGS) entry which is preliminary data.</text>
</comment>
<feature type="domain" description="EF-hand" evidence="8">
    <location>
        <begin position="258"/>
        <end position="293"/>
    </location>
</feature>
<evidence type="ECO:0000313" key="10">
    <source>
        <dbReference type="Proteomes" id="UP000037923"/>
    </source>
</evidence>
<feature type="compositionally biased region" description="Low complexity" evidence="6">
    <location>
        <begin position="118"/>
        <end position="144"/>
    </location>
</feature>
<gene>
    <name evidence="9" type="ORF">ABB37_05696</name>
</gene>
<dbReference type="InterPro" id="IPR013083">
    <property type="entry name" value="Znf_RING/FYVE/PHD"/>
</dbReference>
<evidence type="ECO:0000259" key="7">
    <source>
        <dbReference type="PROSITE" id="PS50089"/>
    </source>
</evidence>